<dbReference type="AlphaFoldDB" id="A0A0X8VDZ3"/>
<sequence>MRRTKIVCTLGPATDSVEIMKSLIQNGLDAARVNFSHGTYESHGEMIKKLKQAREELGVPIPLILDTKGPEIRIKTFAEGKIILEQGDKFTLTTEDIEGTKEKVSVTYLDLPKDVQVGSRILIDDGLIELKVDRIVGPEVQCSVINGGKVGSKKGVNLPGIRVNLPALTEKDIEDLKFGIKNGFDIVAASFIRSAADVTRIRRVLEKNGGDGIHIIAKIENQEGVDNIDEILEVSDGIMVARGDLGVEIHPEEVPLVQKQLIAKANQRSKPVITATQMLESMVNSPRPTRAEANDVANAIFDGSDSIMLSGETAAGNYPLEAVATMARIAEKTESSINYSKLLTRQPDGVTTNITNAISFAACSTAAELNTACICTITQSGFTARMISKHRPVCPIVAATMAERVWRQLNLVWGCKPMLHKDKLPQGRVFDTGMNIIQASGLVKNGDTVVMALGMPLGVSGATNTLRVDIVGDVLCKGIGVGNKKASGRARVIKVREDIERNFQKGDILVATSTDNDFMPYIQKASAIIVGPLDHSENCHAEIAGRALNIPVIICNAKVTDFIPCDALISVDAATGFVYAGLPGDKQKD</sequence>
<evidence type="ECO:0000256" key="10">
    <source>
        <dbReference type="ARBA" id="ARBA00022741"/>
    </source>
</evidence>
<dbReference type="Pfam" id="PF00224">
    <property type="entry name" value="PK"/>
    <property type="match status" value="1"/>
</dbReference>
<evidence type="ECO:0000256" key="18">
    <source>
        <dbReference type="RuleBase" id="RU000504"/>
    </source>
</evidence>
<keyword evidence="14" id="KW-0630">Potassium</keyword>
<evidence type="ECO:0000256" key="13">
    <source>
        <dbReference type="ARBA" id="ARBA00022842"/>
    </source>
</evidence>
<evidence type="ECO:0000256" key="8">
    <source>
        <dbReference type="ARBA" id="ARBA00022679"/>
    </source>
</evidence>
<dbReference type="GO" id="GO:0006950">
    <property type="term" value="P:response to stress"/>
    <property type="evidence" value="ECO:0007669"/>
    <property type="project" value="UniProtKB-ARBA"/>
</dbReference>
<dbReference type="PRINTS" id="PR01050">
    <property type="entry name" value="PYRUVTKNASE"/>
</dbReference>
<dbReference type="EMBL" id="CP014223">
    <property type="protein sequence ID" value="AMJ41952.1"/>
    <property type="molecule type" value="Genomic_DNA"/>
</dbReference>
<dbReference type="Gene3D" id="3.40.1380.20">
    <property type="entry name" value="Pyruvate kinase, C-terminal domain"/>
    <property type="match status" value="1"/>
</dbReference>
<comment type="cofactor">
    <cofactor evidence="2">
        <name>K(+)</name>
        <dbReference type="ChEBI" id="CHEBI:29103"/>
    </cofactor>
</comment>
<keyword evidence="15 18" id="KW-0324">Glycolysis</keyword>
<evidence type="ECO:0000313" key="23">
    <source>
        <dbReference type="EMBL" id="SHE94184.1"/>
    </source>
</evidence>
<dbReference type="SUPFAM" id="SSF52009">
    <property type="entry name" value="Phosphohistidine domain"/>
    <property type="match status" value="1"/>
</dbReference>
<name>A0A0X8VDZ3_ANAPI</name>
<dbReference type="NCBIfam" id="NF004491">
    <property type="entry name" value="PRK05826.1"/>
    <property type="match status" value="1"/>
</dbReference>
<evidence type="ECO:0000256" key="16">
    <source>
        <dbReference type="ARBA" id="ARBA00023317"/>
    </source>
</evidence>
<dbReference type="PROSITE" id="PS00110">
    <property type="entry name" value="PYRUVATE_KINASE"/>
    <property type="match status" value="1"/>
</dbReference>
<keyword evidence="9" id="KW-0479">Metal-binding</keyword>
<dbReference type="InterPro" id="IPR015813">
    <property type="entry name" value="Pyrv/PenolPyrv_kinase-like_dom"/>
</dbReference>
<dbReference type="KEGG" id="cpro:CPRO_23850"/>
<dbReference type="Gene3D" id="3.50.30.10">
    <property type="entry name" value="Phosphohistidine domain"/>
    <property type="match status" value="1"/>
</dbReference>
<dbReference type="Proteomes" id="UP000184204">
    <property type="component" value="Unassembled WGS sequence"/>
</dbReference>
<protein>
    <recommendedName>
        <fullName evidence="7 17">Pyruvate kinase</fullName>
        <ecNumber evidence="6 17">2.7.1.40</ecNumber>
    </recommendedName>
</protein>
<dbReference type="NCBIfam" id="NF004978">
    <property type="entry name" value="PRK06354.1"/>
    <property type="match status" value="1"/>
</dbReference>
<comment type="similarity">
    <text evidence="4">In the C-terminal section; belongs to the PEP-utilizing enzyme family.</text>
</comment>
<evidence type="ECO:0000259" key="20">
    <source>
        <dbReference type="Pfam" id="PF00391"/>
    </source>
</evidence>
<evidence type="ECO:0000313" key="25">
    <source>
        <dbReference type="Proteomes" id="UP000184204"/>
    </source>
</evidence>
<reference evidence="22 24" key="1">
    <citation type="journal article" date="2016" name="Genome Announc.">
        <title>Complete Genome Sequence of the Amino Acid-Fermenting Clostridium propionicum X2 (DSM 1682).</title>
        <authorList>
            <person name="Poehlein A."/>
            <person name="Schlien K."/>
            <person name="Chowdhury N.P."/>
            <person name="Gottschalk G."/>
            <person name="Buckel W."/>
            <person name="Daniel R."/>
        </authorList>
    </citation>
    <scope>NUCLEOTIDE SEQUENCE [LARGE SCALE GENOMIC DNA]</scope>
    <source>
        <strain evidence="22 24">X2</strain>
    </source>
</reference>
<dbReference type="OrthoDB" id="9812123at2"/>
<dbReference type="GO" id="GO:0000287">
    <property type="term" value="F:magnesium ion binding"/>
    <property type="evidence" value="ECO:0007669"/>
    <property type="project" value="UniProtKB-UniRule"/>
</dbReference>
<dbReference type="EMBL" id="FQUA01000011">
    <property type="protein sequence ID" value="SHE94184.1"/>
    <property type="molecule type" value="Genomic_DNA"/>
</dbReference>
<keyword evidence="24" id="KW-1185">Reference proteome</keyword>
<dbReference type="InterPro" id="IPR011037">
    <property type="entry name" value="Pyrv_Knase-like_insert_dom_sf"/>
</dbReference>
<dbReference type="GO" id="GO:0016301">
    <property type="term" value="F:kinase activity"/>
    <property type="evidence" value="ECO:0007669"/>
    <property type="project" value="UniProtKB-KW"/>
</dbReference>
<dbReference type="Pfam" id="PF02887">
    <property type="entry name" value="PK_C"/>
    <property type="match status" value="1"/>
</dbReference>
<evidence type="ECO:0000256" key="6">
    <source>
        <dbReference type="ARBA" id="ARBA00012142"/>
    </source>
</evidence>
<comment type="cofactor">
    <cofactor evidence="1">
        <name>Mg(2+)</name>
        <dbReference type="ChEBI" id="CHEBI:18420"/>
    </cofactor>
</comment>
<dbReference type="InterPro" id="IPR008279">
    <property type="entry name" value="PEP-util_enz_mobile_dom"/>
</dbReference>
<keyword evidence="10" id="KW-0547">Nucleotide-binding</keyword>
<proteinExistence type="inferred from homology"/>
<evidence type="ECO:0000256" key="9">
    <source>
        <dbReference type="ARBA" id="ARBA00022723"/>
    </source>
</evidence>
<evidence type="ECO:0000313" key="24">
    <source>
        <dbReference type="Proteomes" id="UP000068026"/>
    </source>
</evidence>
<keyword evidence="13 18" id="KW-0460">Magnesium</keyword>
<dbReference type="RefSeq" id="WP_066052002.1">
    <property type="nucleotide sequence ID" value="NZ_CP014223.1"/>
</dbReference>
<evidence type="ECO:0000256" key="7">
    <source>
        <dbReference type="ARBA" id="ARBA00018587"/>
    </source>
</evidence>
<evidence type="ECO:0000313" key="22">
    <source>
        <dbReference type="EMBL" id="AMJ41952.1"/>
    </source>
</evidence>
<dbReference type="InterPro" id="IPR015793">
    <property type="entry name" value="Pyrv_Knase_brl"/>
</dbReference>
<dbReference type="Gene3D" id="3.20.20.60">
    <property type="entry name" value="Phosphoenolpyruvate-binding domains"/>
    <property type="match status" value="1"/>
</dbReference>
<organism evidence="23 25">
    <name type="scientific">Anaerotignum propionicum DSM 1682</name>
    <dbReference type="NCBI Taxonomy" id="991789"/>
    <lineage>
        <taxon>Bacteria</taxon>
        <taxon>Bacillati</taxon>
        <taxon>Bacillota</taxon>
        <taxon>Clostridia</taxon>
        <taxon>Lachnospirales</taxon>
        <taxon>Anaerotignaceae</taxon>
        <taxon>Anaerotignum</taxon>
    </lineage>
</organism>
<gene>
    <name evidence="22" type="primary">pyk</name>
    <name evidence="22" type="ORF">CPRO_23850</name>
    <name evidence="23" type="ORF">SAMN02745151_02272</name>
</gene>
<dbReference type="FunFam" id="2.40.33.10:FF:000001">
    <property type="entry name" value="Pyruvate kinase"/>
    <property type="match status" value="1"/>
</dbReference>
<dbReference type="SUPFAM" id="SSF52935">
    <property type="entry name" value="PK C-terminal domain-like"/>
    <property type="match status" value="1"/>
</dbReference>
<dbReference type="InterPro" id="IPR015795">
    <property type="entry name" value="Pyrv_Knase_C"/>
</dbReference>
<reference evidence="25" key="3">
    <citation type="submission" date="2016-11" db="EMBL/GenBank/DDBJ databases">
        <authorList>
            <person name="Jaros S."/>
            <person name="Januszkiewicz K."/>
            <person name="Wedrychowicz H."/>
        </authorList>
    </citation>
    <scope>NUCLEOTIDE SEQUENCE [LARGE SCALE GENOMIC DNA]</scope>
    <source>
        <strain evidence="25">DSM 1682</strain>
    </source>
</reference>
<keyword evidence="11 18" id="KW-0418">Kinase</keyword>
<keyword evidence="12" id="KW-0067">ATP-binding</keyword>
<feature type="domain" description="Pyruvate kinase C-terminal" evidence="21">
    <location>
        <begin position="356"/>
        <end position="468"/>
    </location>
</feature>
<keyword evidence="8 18" id="KW-0808">Transferase</keyword>
<evidence type="ECO:0000256" key="14">
    <source>
        <dbReference type="ARBA" id="ARBA00022958"/>
    </source>
</evidence>
<evidence type="ECO:0000256" key="4">
    <source>
        <dbReference type="ARBA" id="ARBA00006237"/>
    </source>
</evidence>
<evidence type="ECO:0000256" key="1">
    <source>
        <dbReference type="ARBA" id="ARBA00001946"/>
    </source>
</evidence>
<evidence type="ECO:0000256" key="17">
    <source>
        <dbReference type="NCBIfam" id="TIGR01064"/>
    </source>
</evidence>
<dbReference type="InterPro" id="IPR018209">
    <property type="entry name" value="Pyrv_Knase_AS"/>
</dbReference>
<dbReference type="NCBIfam" id="TIGR01064">
    <property type="entry name" value="pyruv_kin"/>
    <property type="match status" value="1"/>
</dbReference>
<dbReference type="GO" id="GO:0004743">
    <property type="term" value="F:pyruvate kinase activity"/>
    <property type="evidence" value="ECO:0007669"/>
    <property type="project" value="UniProtKB-UniRule"/>
</dbReference>
<keyword evidence="16 23" id="KW-0670">Pyruvate</keyword>
<dbReference type="PANTHER" id="PTHR11817">
    <property type="entry name" value="PYRUVATE KINASE"/>
    <property type="match status" value="1"/>
</dbReference>
<comment type="catalytic activity">
    <reaction evidence="18">
        <text>pyruvate + ATP = phosphoenolpyruvate + ADP + H(+)</text>
        <dbReference type="Rhea" id="RHEA:18157"/>
        <dbReference type="ChEBI" id="CHEBI:15361"/>
        <dbReference type="ChEBI" id="CHEBI:15378"/>
        <dbReference type="ChEBI" id="CHEBI:30616"/>
        <dbReference type="ChEBI" id="CHEBI:58702"/>
        <dbReference type="ChEBI" id="CHEBI:456216"/>
        <dbReference type="EC" id="2.7.1.40"/>
    </reaction>
</comment>
<dbReference type="SUPFAM" id="SSF50800">
    <property type="entry name" value="PK beta-barrel domain-like"/>
    <property type="match status" value="1"/>
</dbReference>
<comment type="similarity">
    <text evidence="5 18">Belongs to the pyruvate kinase family.</text>
</comment>
<dbReference type="InterPro" id="IPR036637">
    <property type="entry name" value="Phosphohistidine_dom_sf"/>
</dbReference>
<evidence type="ECO:0000256" key="12">
    <source>
        <dbReference type="ARBA" id="ARBA00022840"/>
    </source>
</evidence>
<dbReference type="Pfam" id="PF00391">
    <property type="entry name" value="PEP-utilizers"/>
    <property type="match status" value="1"/>
</dbReference>
<reference evidence="23" key="4">
    <citation type="submission" date="2016-11" db="EMBL/GenBank/DDBJ databases">
        <authorList>
            <person name="Varghese N."/>
            <person name="Submissions S."/>
        </authorList>
    </citation>
    <scope>NUCLEOTIDE SEQUENCE</scope>
    <source>
        <strain evidence="23">DSM 1682</strain>
    </source>
</reference>
<dbReference type="FunFam" id="3.20.20.60:FF:000001">
    <property type="entry name" value="Pyruvate kinase"/>
    <property type="match status" value="1"/>
</dbReference>
<feature type="domain" description="PEP-utilising enzyme mobile" evidence="20">
    <location>
        <begin position="503"/>
        <end position="576"/>
    </location>
</feature>
<evidence type="ECO:0000259" key="19">
    <source>
        <dbReference type="Pfam" id="PF00224"/>
    </source>
</evidence>
<evidence type="ECO:0000256" key="15">
    <source>
        <dbReference type="ARBA" id="ARBA00023152"/>
    </source>
</evidence>
<evidence type="ECO:0000259" key="21">
    <source>
        <dbReference type="Pfam" id="PF02887"/>
    </source>
</evidence>
<evidence type="ECO:0000256" key="3">
    <source>
        <dbReference type="ARBA" id="ARBA00004997"/>
    </source>
</evidence>
<dbReference type="Proteomes" id="UP000068026">
    <property type="component" value="Chromosome"/>
</dbReference>
<accession>A0A0X8VDZ3</accession>
<comment type="pathway">
    <text evidence="3 18">Carbohydrate degradation; glycolysis; pyruvate from D-glyceraldehyde 3-phosphate: step 5/5.</text>
</comment>
<dbReference type="InterPro" id="IPR040442">
    <property type="entry name" value="Pyrv_kinase-like_dom_sf"/>
</dbReference>
<feature type="domain" description="Pyruvate kinase barrel" evidence="19">
    <location>
        <begin position="1"/>
        <end position="323"/>
    </location>
</feature>
<evidence type="ECO:0000256" key="11">
    <source>
        <dbReference type="ARBA" id="ARBA00022777"/>
    </source>
</evidence>
<dbReference type="InterPro" id="IPR036918">
    <property type="entry name" value="Pyrv_Knase_C_sf"/>
</dbReference>
<dbReference type="GO" id="GO:0005524">
    <property type="term" value="F:ATP binding"/>
    <property type="evidence" value="ECO:0007669"/>
    <property type="project" value="UniProtKB-KW"/>
</dbReference>
<reference evidence="24" key="2">
    <citation type="submission" date="2016-01" db="EMBL/GenBank/DDBJ databases">
        <authorList>
            <person name="Poehlein A."/>
            <person name="Schlien K."/>
            <person name="Gottschalk G."/>
            <person name="Buckel W."/>
            <person name="Daniel R."/>
        </authorList>
    </citation>
    <scope>NUCLEOTIDE SEQUENCE [LARGE SCALE GENOMIC DNA]</scope>
    <source>
        <strain evidence="24">X2</strain>
    </source>
</reference>
<dbReference type="InterPro" id="IPR015806">
    <property type="entry name" value="Pyrv_Knase_insert_dom_sf"/>
</dbReference>
<dbReference type="SUPFAM" id="SSF51621">
    <property type="entry name" value="Phosphoenolpyruvate/pyruvate domain"/>
    <property type="match status" value="1"/>
</dbReference>
<dbReference type="Gene3D" id="2.40.33.10">
    <property type="entry name" value="PK beta-barrel domain-like"/>
    <property type="match status" value="1"/>
</dbReference>
<dbReference type="EC" id="2.7.1.40" evidence="6 17"/>
<dbReference type="InterPro" id="IPR001697">
    <property type="entry name" value="Pyr_Knase"/>
</dbReference>
<evidence type="ECO:0000256" key="5">
    <source>
        <dbReference type="ARBA" id="ARBA00008663"/>
    </source>
</evidence>
<evidence type="ECO:0000256" key="2">
    <source>
        <dbReference type="ARBA" id="ARBA00001958"/>
    </source>
</evidence>
<dbReference type="GO" id="GO:0030955">
    <property type="term" value="F:potassium ion binding"/>
    <property type="evidence" value="ECO:0007669"/>
    <property type="project" value="UniProtKB-UniRule"/>
</dbReference>